<evidence type="ECO:0000256" key="1">
    <source>
        <dbReference type="SAM" id="Coils"/>
    </source>
</evidence>
<dbReference type="STRING" id="95300.SAMN05216558_1201"/>
<proteinExistence type="predicted"/>
<dbReference type="PANTHER" id="PTHR48148:SF3">
    <property type="entry name" value="KERATINOCYTE PROLINE-RICH PROTEIN"/>
    <property type="match status" value="1"/>
</dbReference>
<feature type="domain" description="LysM" evidence="5">
    <location>
        <begin position="162"/>
        <end position="216"/>
    </location>
</feature>
<dbReference type="InterPro" id="IPR011990">
    <property type="entry name" value="TPR-like_helical_dom_sf"/>
</dbReference>
<protein>
    <submittedName>
        <fullName evidence="6">Peptidoglycan-binding protein</fullName>
    </submittedName>
</protein>
<comment type="caution">
    <text evidence="6">The sequence shown here is derived from an EMBL/GenBank/DDBJ whole genome shotgun (WGS) entry which is preliminary data.</text>
</comment>
<name>A0A1H2MUB5_PSEVA</name>
<dbReference type="Pfam" id="PF25800">
    <property type="entry name" value="FimV_N"/>
    <property type="match status" value="1"/>
</dbReference>
<dbReference type="InterPro" id="IPR036779">
    <property type="entry name" value="LysM_dom_sf"/>
</dbReference>
<feature type="compositionally biased region" description="Low complexity" evidence="2">
    <location>
        <begin position="373"/>
        <end position="403"/>
    </location>
</feature>
<feature type="region of interest" description="Disordered" evidence="2">
    <location>
        <begin position="250"/>
        <end position="275"/>
    </location>
</feature>
<feature type="coiled-coil region" evidence="1">
    <location>
        <begin position="297"/>
        <end position="352"/>
    </location>
</feature>
<evidence type="ECO:0000256" key="3">
    <source>
        <dbReference type="SAM" id="Phobius"/>
    </source>
</evidence>
<evidence type="ECO:0000313" key="6">
    <source>
        <dbReference type="EMBL" id="TDB67279.1"/>
    </source>
</evidence>
<dbReference type="PANTHER" id="PTHR48148">
    <property type="entry name" value="KERATINOCYTE PROLINE-RICH PROTEIN"/>
    <property type="match status" value="1"/>
</dbReference>
<evidence type="ECO:0000313" key="7">
    <source>
        <dbReference type="Proteomes" id="UP000295254"/>
    </source>
</evidence>
<organism evidence="6 7">
    <name type="scientific">Pseudomonas vancouverensis</name>
    <dbReference type="NCBI Taxonomy" id="95300"/>
    <lineage>
        <taxon>Bacteria</taxon>
        <taxon>Pseudomonadati</taxon>
        <taxon>Pseudomonadota</taxon>
        <taxon>Gammaproteobacteria</taxon>
        <taxon>Pseudomonadales</taxon>
        <taxon>Pseudomonadaceae</taxon>
        <taxon>Pseudomonas</taxon>
    </lineage>
</organism>
<accession>A0A1H2MUB5</accession>
<evidence type="ECO:0000256" key="2">
    <source>
        <dbReference type="SAM" id="MobiDB-lite"/>
    </source>
</evidence>
<dbReference type="NCBIfam" id="TIGR03504">
    <property type="entry name" value="FimV_Cterm"/>
    <property type="match status" value="1"/>
</dbReference>
<dbReference type="InterPro" id="IPR018392">
    <property type="entry name" value="LysM"/>
</dbReference>
<feature type="chain" id="PRO_5044371861" evidence="4">
    <location>
        <begin position="25"/>
        <end position="888"/>
    </location>
</feature>
<keyword evidence="1" id="KW-0175">Coiled coil</keyword>
<dbReference type="InterPro" id="IPR020011">
    <property type="entry name" value="FimV_C"/>
</dbReference>
<gene>
    <name evidence="6" type="ORF">EIY72_04340</name>
</gene>
<dbReference type="InterPro" id="IPR057840">
    <property type="entry name" value="FimV_N"/>
</dbReference>
<dbReference type="AlphaFoldDB" id="A0A1H2MUB5"/>
<evidence type="ECO:0000259" key="5">
    <source>
        <dbReference type="PROSITE" id="PS51782"/>
    </source>
</evidence>
<feature type="transmembrane region" description="Helical" evidence="3">
    <location>
        <begin position="427"/>
        <end position="447"/>
    </location>
</feature>
<dbReference type="Gene3D" id="1.25.40.10">
    <property type="entry name" value="Tetratricopeptide repeat domain"/>
    <property type="match status" value="1"/>
</dbReference>
<sequence>MVQVRKLVLAIAAASALSSGMAHALGLGELTLKSTLNQPLVAEIELLDVKDLTAAEVVPSLASPEDFAKAGVDRQAFLNDLTFTPVLNASGKSILRVTSSKPLSEPMVKFLVQVMWPNGRLLRDYSVLLDPSKFSPQTAEAAAQPAATPAVAAPVTGATKPSQYTTTPRDTLWEIAAKARNGGSIQQTMLAIQALNPDAFIDGNINRLKTGQVLRLPDQAQSTSLPQPKAIAEVAAQNTAWRQGRRYVAKPAAGQQQIDATNRPRTEAAPTQAATDKLSLVSAESGKNRGKGAAGDAKALNNKLAVTQESLDTTRRDNAELKSRMADLQSQLDKLQRLIELKNNQLAKMQAEGANGAPAAAPATAPAISAELASNPAPAPAPVDTAPAAPSPAAAPEAAPVAADQPVESAPAVSDEQKYNDLLTNPWLLGLAGGGAVVVLLLLLLLARRRKAQQEAEKHLRMARELAEEQAFSADLDLPESSFEGLEVPPPSVKLATAPAPAPTPAPAPAVASVVMTTPIAAPLVAPAAERSDDVLSQAQSHINAGRLNQAAALLEEGVKQEPQRSDVRLKLMEVYGQQGDRDAFVGQERQLVANGDNFAQVEKLKSRFPAMALVAAGGIAAAAVAAELDAQYVKDLMQDEPQAPEPAPVAAPAPAPAEDDLDSAFDLSLDDFDNVKPVAPEPAPAVVPEPETLADLEDFPLDDDLSFESVLQQQTEIKENLDDLSDFDLDLDLGAEPAPAMLAEDDFLLDLDEGVKDFPVVDAPAVPEAALDDLELPADFDLSLADEMDAPDAFSSELKDVNAELESLSQSIGEPSFTADDALLGADDEPDFDFLSGTDEVATKLDLAQAYIDMGDNDGARDILNEVVTEGDDGQKSEAKEMLSRLA</sequence>
<feature type="compositionally biased region" description="Pro residues" evidence="2">
    <location>
        <begin position="644"/>
        <end position="656"/>
    </location>
</feature>
<dbReference type="InterPro" id="IPR038440">
    <property type="entry name" value="FimV_C_sf"/>
</dbReference>
<keyword evidence="3" id="KW-1133">Transmembrane helix</keyword>
<feature type="region of interest" description="Disordered" evidence="2">
    <location>
        <begin position="373"/>
        <end position="413"/>
    </location>
</feature>
<feature type="transmembrane region" description="Helical" evidence="3">
    <location>
        <begin position="609"/>
        <end position="627"/>
    </location>
</feature>
<feature type="signal peptide" evidence="4">
    <location>
        <begin position="1"/>
        <end position="24"/>
    </location>
</feature>
<dbReference type="InterPro" id="IPR020012">
    <property type="entry name" value="LysM_FimV"/>
</dbReference>
<dbReference type="EMBL" id="RRZK01000005">
    <property type="protein sequence ID" value="TDB67279.1"/>
    <property type="molecule type" value="Genomic_DNA"/>
</dbReference>
<dbReference type="RefSeq" id="WP_093217979.1">
    <property type="nucleotide sequence ID" value="NZ_LT629803.1"/>
</dbReference>
<keyword evidence="3" id="KW-0472">Membrane</keyword>
<dbReference type="OrthoDB" id="5298707at2"/>
<dbReference type="CDD" id="cd00118">
    <property type="entry name" value="LysM"/>
    <property type="match status" value="1"/>
</dbReference>
<keyword evidence="3" id="KW-0812">Transmembrane</keyword>
<dbReference type="Gene3D" id="3.10.350.10">
    <property type="entry name" value="LysM domain"/>
    <property type="match status" value="1"/>
</dbReference>
<reference evidence="7" key="1">
    <citation type="journal article" date="2019" name="bioRxiv">
        <title>Bacterially produced spermidine induces plant systemic susceptibility to pathogens.</title>
        <authorList>
            <person name="Melnyk R.A."/>
            <person name="Beskrovnaya P.A."/>
            <person name="Liu Z."/>
            <person name="Song Y."/>
            <person name="Haney C.H."/>
        </authorList>
    </citation>
    <scope>NUCLEOTIDE SEQUENCE [LARGE SCALE GENOMIC DNA]</scope>
    <source>
        <strain evidence="7">Dha-51</strain>
    </source>
</reference>
<dbReference type="NCBIfam" id="TIGR03505">
    <property type="entry name" value="FimV_core"/>
    <property type="match status" value="1"/>
</dbReference>
<dbReference type="Proteomes" id="UP000295254">
    <property type="component" value="Unassembled WGS sequence"/>
</dbReference>
<dbReference type="Gene3D" id="1.20.58.2200">
    <property type="match status" value="1"/>
</dbReference>
<feature type="region of interest" description="Disordered" evidence="2">
    <location>
        <begin position="642"/>
        <end position="662"/>
    </location>
</feature>
<keyword evidence="4" id="KW-0732">Signal</keyword>
<evidence type="ECO:0000256" key="4">
    <source>
        <dbReference type="SAM" id="SignalP"/>
    </source>
</evidence>
<dbReference type="PROSITE" id="PS51782">
    <property type="entry name" value="LYSM"/>
    <property type="match status" value="1"/>
</dbReference>
<keyword evidence="7" id="KW-1185">Reference proteome</keyword>